<dbReference type="InterPro" id="IPR019117">
    <property type="entry name" value="CRISPR-assoc_protein_Cmr3"/>
</dbReference>
<dbReference type="Pfam" id="PF09700">
    <property type="entry name" value="Cas_Cmr3"/>
    <property type="match status" value="1"/>
</dbReference>
<dbReference type="NCBIfam" id="TIGR01888">
    <property type="entry name" value="cas_cmr3"/>
    <property type="match status" value="1"/>
</dbReference>
<name>A0A1M7TS69_9FIRM</name>
<dbReference type="CDD" id="cd09748">
    <property type="entry name" value="Cmr3_III-B"/>
    <property type="match status" value="1"/>
</dbReference>
<protein>
    <submittedName>
        <fullName evidence="1">CRISPR-associated protein Cmr3</fullName>
    </submittedName>
</protein>
<gene>
    <name evidence="1" type="ORF">SAMN02745215_02480</name>
</gene>
<dbReference type="RefSeq" id="WP_072772865.1">
    <property type="nucleotide sequence ID" value="NZ_FRDN01000007.1"/>
</dbReference>
<evidence type="ECO:0000313" key="1">
    <source>
        <dbReference type="EMBL" id="SHN73526.1"/>
    </source>
</evidence>
<dbReference type="Gene3D" id="3.30.70.2940">
    <property type="match status" value="1"/>
</dbReference>
<dbReference type="InterPro" id="IPR010165">
    <property type="entry name" value="CRISPR-Cmr3_IIIB"/>
</dbReference>
<dbReference type="STRING" id="1121395.SAMN02745215_02480"/>
<dbReference type="EMBL" id="FRDN01000007">
    <property type="protein sequence ID" value="SHN73526.1"/>
    <property type="molecule type" value="Genomic_DNA"/>
</dbReference>
<accession>A0A1M7TS69</accession>
<organism evidence="1 2">
    <name type="scientific">Desulfitobacterium chlororespirans DSM 11544</name>
    <dbReference type="NCBI Taxonomy" id="1121395"/>
    <lineage>
        <taxon>Bacteria</taxon>
        <taxon>Bacillati</taxon>
        <taxon>Bacillota</taxon>
        <taxon>Clostridia</taxon>
        <taxon>Eubacteriales</taxon>
        <taxon>Desulfitobacteriaceae</taxon>
        <taxon>Desulfitobacterium</taxon>
    </lineage>
</organism>
<keyword evidence="2" id="KW-1185">Reference proteome</keyword>
<sequence>MLEIEALDTLFFRDGKSFAKGEDTWANSNFPPSPAVFYGALRSVYFSNHMESFAKAQLPDDPTAALIINGLFMKLGQDICFPMPLDCVTPKKSRNSKACLLSLIKNDGVNSSPMSFLLQPKNQEEVEQDLEGYLDSVTFKEYLNSGAEEFYYKKLSDYIHNEPKIGITRSKQTHSSQEHMLYRVDMRRMDKASFVVGYTGISLPQEGFIKLGGEGKGAICKPISMRPIPAPQSESKRFKLYLATPAIYGKGWIPQWMDQNTLEGVYQGIHVKMLAAAVGRPVFIGGFDMKQKRPKPMQKAVPAGSVYYFEIIEGQWEEVIQSFHGKNISDNLAEQGFGLAYMGEIR</sequence>
<reference evidence="2" key="1">
    <citation type="submission" date="2016-12" db="EMBL/GenBank/DDBJ databases">
        <authorList>
            <person name="Varghese N."/>
            <person name="Submissions S."/>
        </authorList>
    </citation>
    <scope>NUCLEOTIDE SEQUENCE [LARGE SCALE GENOMIC DNA]</scope>
    <source>
        <strain evidence="2">DSM 11544</strain>
    </source>
</reference>
<evidence type="ECO:0000313" key="2">
    <source>
        <dbReference type="Proteomes" id="UP000184010"/>
    </source>
</evidence>
<dbReference type="Proteomes" id="UP000184010">
    <property type="component" value="Unassembled WGS sequence"/>
</dbReference>
<dbReference type="Gene3D" id="2.60.40.4350">
    <property type="match status" value="1"/>
</dbReference>
<dbReference type="AlphaFoldDB" id="A0A1M7TS69"/>
<proteinExistence type="predicted"/>